<dbReference type="PROSITE" id="PS50918">
    <property type="entry name" value="WWE"/>
    <property type="match status" value="1"/>
</dbReference>
<evidence type="ECO:0000256" key="1">
    <source>
        <dbReference type="ARBA" id="ARBA00009558"/>
    </source>
</evidence>
<dbReference type="SUPFAM" id="SSF117839">
    <property type="entry name" value="WWE domain"/>
    <property type="match status" value="1"/>
</dbReference>
<evidence type="ECO:0000256" key="3">
    <source>
        <dbReference type="ARBA" id="ARBA00022679"/>
    </source>
</evidence>
<dbReference type="Pfam" id="PF01129">
    <property type="entry name" value="ART"/>
    <property type="match status" value="1"/>
</dbReference>
<keyword evidence="6" id="KW-0520">NAD</keyword>
<accession>B3G4P5</accession>
<evidence type="ECO:0000256" key="6">
    <source>
        <dbReference type="RuleBase" id="RU361228"/>
    </source>
</evidence>
<dbReference type="InterPro" id="IPR037197">
    <property type="entry name" value="WWE_dom_sf"/>
</dbReference>
<name>B3G4P5_PHIRO</name>
<keyword evidence="3 6" id="KW-0808">Transferase</keyword>
<dbReference type="EC" id="2.4.2.31" evidence="6"/>
<keyword evidence="2 6" id="KW-0328">Glycosyltransferase</keyword>
<evidence type="ECO:0000256" key="4">
    <source>
        <dbReference type="ARBA" id="ARBA00022695"/>
    </source>
</evidence>
<evidence type="ECO:0000256" key="5">
    <source>
        <dbReference type="ARBA" id="ARBA00047597"/>
    </source>
</evidence>
<comment type="catalytic activity">
    <reaction evidence="5 6">
        <text>L-arginyl-[protein] + NAD(+) = N(omega)-(ADP-D-ribosyl)-L-arginyl-[protein] + nicotinamide + H(+)</text>
        <dbReference type="Rhea" id="RHEA:19149"/>
        <dbReference type="Rhea" id="RHEA-COMP:10532"/>
        <dbReference type="Rhea" id="RHEA-COMP:15087"/>
        <dbReference type="ChEBI" id="CHEBI:15378"/>
        <dbReference type="ChEBI" id="CHEBI:17154"/>
        <dbReference type="ChEBI" id="CHEBI:29965"/>
        <dbReference type="ChEBI" id="CHEBI:57540"/>
        <dbReference type="ChEBI" id="CHEBI:142554"/>
        <dbReference type="EC" id="2.4.2.31"/>
    </reaction>
</comment>
<dbReference type="EMBL" id="EU643490">
    <property type="protein sequence ID" value="ACD54793.1"/>
    <property type="molecule type" value="Genomic_DNA"/>
</dbReference>
<comment type="similarity">
    <text evidence="1 6">Belongs to the Arg-specific ADP-ribosyltransferase family.</text>
</comment>
<dbReference type="Gene3D" id="3.30.720.50">
    <property type="match status" value="1"/>
</dbReference>
<dbReference type="Pfam" id="PF02825">
    <property type="entry name" value="WWE"/>
    <property type="match status" value="1"/>
</dbReference>
<keyword evidence="6" id="KW-0521">NADP</keyword>
<dbReference type="InterPro" id="IPR004170">
    <property type="entry name" value="WWE_dom"/>
</dbReference>
<organism evidence="8">
    <name type="scientific">Philodina roseola</name>
    <name type="common">Rotifer</name>
    <dbReference type="NCBI Taxonomy" id="96448"/>
    <lineage>
        <taxon>Eukaryota</taxon>
        <taxon>Metazoa</taxon>
        <taxon>Spiralia</taxon>
        <taxon>Gnathifera</taxon>
        <taxon>Rotifera</taxon>
        <taxon>Eurotatoria</taxon>
        <taxon>Bdelloidea</taxon>
        <taxon>Philodinida</taxon>
        <taxon>Philodinidae</taxon>
        <taxon>Philodina</taxon>
    </lineage>
</organism>
<keyword evidence="4" id="KW-0548">Nucleotidyltransferase</keyword>
<reference evidence="8" key="1">
    <citation type="journal article" date="2008" name="Science">
        <title>Massive horizontal gene transfer in bdelloid rotifers.</title>
        <authorList>
            <person name="Gladyshev E.A."/>
            <person name="Meselson M.S."/>
            <person name="Arkhipova I.R."/>
        </authorList>
    </citation>
    <scope>NUCLEOTIDE SEQUENCE</scope>
</reference>
<dbReference type="AlphaFoldDB" id="B3G4P5"/>
<dbReference type="InterPro" id="IPR000768">
    <property type="entry name" value="ART"/>
</dbReference>
<dbReference type="SUPFAM" id="SSF56399">
    <property type="entry name" value="ADP-ribosylation"/>
    <property type="match status" value="1"/>
</dbReference>
<evidence type="ECO:0000256" key="2">
    <source>
        <dbReference type="ARBA" id="ARBA00022676"/>
    </source>
</evidence>
<dbReference type="GO" id="GO:0106274">
    <property type="term" value="F:NAD+-protein-arginine ADP-ribosyltransferase activity"/>
    <property type="evidence" value="ECO:0007669"/>
    <property type="project" value="UniProtKB-EC"/>
</dbReference>
<feature type="domain" description="WWE" evidence="7">
    <location>
        <begin position="3"/>
        <end position="86"/>
    </location>
</feature>
<dbReference type="GO" id="GO:0016779">
    <property type="term" value="F:nucleotidyltransferase activity"/>
    <property type="evidence" value="ECO:0007669"/>
    <property type="project" value="UniProtKB-KW"/>
</dbReference>
<proteinExistence type="inferred from homology"/>
<evidence type="ECO:0000313" key="8">
    <source>
        <dbReference type="EMBL" id="ACD54793.1"/>
    </source>
</evidence>
<sequence length="405" mass="46693">MASSKKTSNKPAARAKWMWNSKADPFSKSEPADADWHYYSDVENMIIEEASAAHKTHAVLDGYHIDFKNHVQISNNDVSKQRPVRRKICGQDETILREDRFLPNPIAPDRPFGDRYGFISPYIKEIAKHLNITRKQLPSKNQLIVPTIVDQAIHGIIEEGKKMGKQTEAEKMVKILREKRNLGMKEVWRCCAYLYTLESFLYKRLNEVMRLIGSEQHAAAWRSTINTLGPFCLLLWDNPFNTKMIQPGIILYRGANVPDHMITSFTEDASKTGKPWHSFQAFTSCSRNRRVAESFGNVLLIMKAQVAFAVDLSSLSEYPQEEEELLFPGVSFTIDRMEYEEKNNKYLIYLTLQQRHDKFDLHQVGTSSTVSKFKHLSFGNDRSTSLRLDRNDDLADLDGYDDDWD</sequence>
<evidence type="ECO:0000259" key="7">
    <source>
        <dbReference type="PROSITE" id="PS50918"/>
    </source>
</evidence>
<dbReference type="Gene3D" id="3.90.176.10">
    <property type="entry name" value="Toxin ADP-ribosyltransferase, Chain A, domain 1"/>
    <property type="match status" value="1"/>
</dbReference>
<protein>
    <recommendedName>
        <fullName evidence="6">NAD(P)(+)--arginine ADP-ribosyltransferase</fullName>
        <ecNumber evidence="6">2.4.2.31</ecNumber>
    </recommendedName>
    <alternativeName>
        <fullName evidence="6">Mono(ADP-ribosyl)transferase</fullName>
    </alternativeName>
</protein>